<dbReference type="Gene3D" id="3.40.109.10">
    <property type="entry name" value="NADH Oxidase"/>
    <property type="match status" value="1"/>
</dbReference>
<feature type="signal peptide" evidence="1">
    <location>
        <begin position="1"/>
        <end position="23"/>
    </location>
</feature>
<dbReference type="GO" id="GO:0016491">
    <property type="term" value="F:oxidoreductase activity"/>
    <property type="evidence" value="ECO:0007669"/>
    <property type="project" value="InterPro"/>
</dbReference>
<proteinExistence type="predicted"/>
<keyword evidence="1" id="KW-0732">Signal</keyword>
<feature type="domain" description="Nitroreductase" evidence="2">
    <location>
        <begin position="49"/>
        <end position="197"/>
    </location>
</feature>
<dbReference type="InterPro" id="IPR000415">
    <property type="entry name" value="Nitroreductase-like"/>
</dbReference>
<protein>
    <recommendedName>
        <fullName evidence="2">Nitroreductase domain-containing protein</fullName>
    </recommendedName>
</protein>
<reference evidence="3" key="1">
    <citation type="submission" date="2016-04" db="EMBL/GenBank/DDBJ databases">
        <authorList>
            <person name="Evans L.H."/>
            <person name="Alamgir A."/>
            <person name="Owens N."/>
            <person name="Weber N.D."/>
            <person name="Virtaneva K."/>
            <person name="Barbian K."/>
            <person name="Babar A."/>
            <person name="Rosenke K."/>
        </authorList>
    </citation>
    <scope>NUCLEOTIDE SEQUENCE</scope>
    <source>
        <strain evidence="3">86</strain>
    </source>
</reference>
<sequence length="199" mass="21002">MKILAVMAFVVLCACGGFAVAEAADGGLKRIALPKPETTGGKPLMEALAARSADRNFAARPLPGQTLSNLLWATWGVNRPDGRRTAPTAMNKQSIRVYAALENGVWLYDGVTNELILAMEGDTRATFGGAPLTLLFAVPDDDPFGRMHAGALFQNAGLFCASEGLANVVKRTGADALDGKLPLPEGYKVVIIQSIGYPK</sequence>
<evidence type="ECO:0000313" key="3">
    <source>
        <dbReference type="EMBL" id="SBV90540.1"/>
    </source>
</evidence>
<dbReference type="PANTHER" id="PTHR43745:SF2">
    <property type="entry name" value="NITROREDUCTASE MJ1384-RELATED"/>
    <property type="match status" value="1"/>
</dbReference>
<name>A0A212ITJ9_9DELT</name>
<dbReference type="Pfam" id="PF00881">
    <property type="entry name" value="Nitroreductase"/>
    <property type="match status" value="1"/>
</dbReference>
<evidence type="ECO:0000259" key="2">
    <source>
        <dbReference type="Pfam" id="PF00881"/>
    </source>
</evidence>
<dbReference type="AlphaFoldDB" id="A0A212ITJ9"/>
<dbReference type="InterPro" id="IPR052544">
    <property type="entry name" value="Bacteriocin_Proc_Enz"/>
</dbReference>
<feature type="chain" id="PRO_5012871793" description="Nitroreductase domain-containing protein" evidence="1">
    <location>
        <begin position="24"/>
        <end position="199"/>
    </location>
</feature>
<gene>
    <name evidence="3" type="ORF">KL86DPRO_10047</name>
</gene>
<evidence type="ECO:0000256" key="1">
    <source>
        <dbReference type="SAM" id="SignalP"/>
    </source>
</evidence>
<accession>A0A212ITJ9</accession>
<dbReference type="SUPFAM" id="SSF55469">
    <property type="entry name" value="FMN-dependent nitroreductase-like"/>
    <property type="match status" value="1"/>
</dbReference>
<dbReference type="PANTHER" id="PTHR43745">
    <property type="entry name" value="NITROREDUCTASE MJ1384-RELATED"/>
    <property type="match status" value="1"/>
</dbReference>
<dbReference type="EMBL" id="FLUQ01000001">
    <property type="protein sequence ID" value="SBV90540.1"/>
    <property type="molecule type" value="Genomic_DNA"/>
</dbReference>
<dbReference type="InterPro" id="IPR029479">
    <property type="entry name" value="Nitroreductase"/>
</dbReference>
<dbReference type="PROSITE" id="PS51257">
    <property type="entry name" value="PROKAR_LIPOPROTEIN"/>
    <property type="match status" value="1"/>
</dbReference>
<organism evidence="3">
    <name type="scientific">uncultured delta proteobacterium</name>
    <dbReference type="NCBI Taxonomy" id="34034"/>
    <lineage>
        <taxon>Bacteria</taxon>
        <taxon>Deltaproteobacteria</taxon>
        <taxon>environmental samples</taxon>
    </lineage>
</organism>